<dbReference type="Proteomes" id="UP000236547">
    <property type="component" value="Unassembled WGS sequence"/>
</dbReference>
<dbReference type="Gene3D" id="3.40.50.300">
    <property type="entry name" value="P-loop containing nucleotide triphosphate hydrolases"/>
    <property type="match status" value="1"/>
</dbReference>
<evidence type="ECO:0000313" key="2">
    <source>
        <dbReference type="EMBL" id="PNH99696.1"/>
    </source>
</evidence>
<dbReference type="Pfam" id="PF13175">
    <property type="entry name" value="AAA_15"/>
    <property type="match status" value="1"/>
</dbReference>
<dbReference type="InterPro" id="IPR041685">
    <property type="entry name" value="AAA_GajA/Old/RecF-like"/>
</dbReference>
<dbReference type="CDD" id="cd00267">
    <property type="entry name" value="ABC_ATPase"/>
    <property type="match status" value="1"/>
</dbReference>
<evidence type="ECO:0000313" key="3">
    <source>
        <dbReference type="Proteomes" id="UP000236547"/>
    </source>
</evidence>
<sequence length="574" mass="64260">MQGNAMSTVVGLKVSHFRGIKELSLTFNHNRNLVCFIGRGDSGKTTILEAISLVLSPKWNINFSDTDFFGCDVSKEIVIEATIINFPDKLLTDAKFGLYTQAYNTDTSTIEEELPNNSSIDHYLPALTIRLSIDQSLEPTWNVVSNRTLEDRPISSKERALMDCYLISDYFDQHFSWNKGNPLNSVLRQDDNNSTDTTVIIDQLRKAKEEIDKTDFDNLRESTLRISRQAKHLGVNTSDIRTTLDSKELLIKDGRISLHDDLVPYRLKGKGSKRLLSMAIQSALVQKGGIMLVDEVEQGLEPDRAKQAVRALTEHNAGQIFLTTHSREVITELGKDPLMLLIKNPLNETIDVRDLSQRLPNLQGAVRACPEAFFATKVIVCEGATEVGICRAIDNWRQSTGLPPLAFVDCAYVDGNGSTLATRVTEINDSGISTAIFCDSDLTTINNKKSNWLEKGISVFDCEEGLCFEQQIFTDMPWDGIKELLNYAGVEKVKSALSLTGIDPIEEIEENEESKQRIIALFKPKDGECGIKWFKQLHHGEEIGAILIKYLDDVDPNSKIKAIFEGLYSWADEN</sequence>
<dbReference type="SUPFAM" id="SSF52540">
    <property type="entry name" value="P-loop containing nucleoside triphosphate hydrolases"/>
    <property type="match status" value="1"/>
</dbReference>
<organism evidence="2 3">
    <name type="scientific">Vibrio diazotrophicus</name>
    <dbReference type="NCBI Taxonomy" id="685"/>
    <lineage>
        <taxon>Bacteria</taxon>
        <taxon>Pseudomonadati</taxon>
        <taxon>Pseudomonadota</taxon>
        <taxon>Gammaproteobacteria</taxon>
        <taxon>Vibrionales</taxon>
        <taxon>Vibrionaceae</taxon>
        <taxon>Vibrio</taxon>
    </lineage>
</organism>
<dbReference type="PANTHER" id="PTHR43581">
    <property type="entry name" value="ATP/GTP PHOSPHATASE"/>
    <property type="match status" value="1"/>
</dbReference>
<dbReference type="EMBL" id="POSM01000025">
    <property type="protein sequence ID" value="PNH99696.1"/>
    <property type="molecule type" value="Genomic_DNA"/>
</dbReference>
<accession>A0ABX4W873</accession>
<gene>
    <name evidence="2" type="ORF">C1O25_15915</name>
</gene>
<keyword evidence="3" id="KW-1185">Reference proteome</keyword>
<feature type="domain" description="Endonuclease GajA/Old nuclease/RecF-like AAA" evidence="1">
    <location>
        <begin position="12"/>
        <end position="330"/>
    </location>
</feature>
<reference evidence="2 3" key="1">
    <citation type="submission" date="2018-01" db="EMBL/GenBank/DDBJ databases">
        <title>Draft genome sequences of six Vibrio diazotrophicus strains isolated from deep-sea sediments of the Baltic Sea.</title>
        <authorList>
            <person name="Castillo D."/>
            <person name="Vandieken V."/>
            <person name="Chiang O."/>
            <person name="Middelboe M."/>
        </authorList>
    </citation>
    <scope>NUCLEOTIDE SEQUENCE [LARGE SCALE GENOMIC DNA]</scope>
    <source>
        <strain evidence="2 3">65.10M</strain>
    </source>
</reference>
<protein>
    <recommendedName>
        <fullName evidence="1">Endonuclease GajA/Old nuclease/RecF-like AAA domain-containing protein</fullName>
    </recommendedName>
</protein>
<dbReference type="InterPro" id="IPR027417">
    <property type="entry name" value="P-loop_NTPase"/>
</dbReference>
<proteinExistence type="predicted"/>
<name>A0ABX4W873_VIBDI</name>
<comment type="caution">
    <text evidence="2">The sequence shown here is derived from an EMBL/GenBank/DDBJ whole genome shotgun (WGS) entry which is preliminary data.</text>
</comment>
<dbReference type="InterPro" id="IPR051396">
    <property type="entry name" value="Bact_Antivir_Def_Nuclease"/>
</dbReference>
<evidence type="ECO:0000259" key="1">
    <source>
        <dbReference type="Pfam" id="PF13175"/>
    </source>
</evidence>
<dbReference type="PANTHER" id="PTHR43581:SF4">
    <property type="entry name" value="ATP_GTP PHOSPHATASE"/>
    <property type="match status" value="1"/>
</dbReference>